<comment type="caution">
    <text evidence="1">The sequence shown here is derived from an EMBL/GenBank/DDBJ whole genome shotgun (WGS) entry which is preliminary data.</text>
</comment>
<evidence type="ECO:0000313" key="1">
    <source>
        <dbReference type="EMBL" id="EHC60439.1"/>
    </source>
</evidence>
<evidence type="ECO:0000313" key="2">
    <source>
        <dbReference type="Proteomes" id="UP000003532"/>
    </source>
</evidence>
<dbReference type="AlphaFoldDB" id="G5NAF4"/>
<feature type="non-terminal residue" evidence="1">
    <location>
        <position position="46"/>
    </location>
</feature>
<sequence length="46" mass="5140">MEVRGITLAHLSRPQSVNWCCVPVMVPRSELLPHCGDARLPLLTRS</sequence>
<proteinExistence type="predicted"/>
<protein>
    <submittedName>
        <fullName evidence="1">Uncharacterized protein</fullName>
    </submittedName>
</protein>
<name>G5NAF4_SALET</name>
<gene>
    <name evidence="1" type="ORF">LTSEINV_1431</name>
</gene>
<accession>G5NAF4</accession>
<organism evidence="1 2">
    <name type="scientific">Salmonella enterica subsp. enterica serovar Inverness str. R8-3668</name>
    <dbReference type="NCBI Taxonomy" id="913075"/>
    <lineage>
        <taxon>Bacteria</taxon>
        <taxon>Pseudomonadati</taxon>
        <taxon>Pseudomonadota</taxon>
        <taxon>Gammaproteobacteria</taxon>
        <taxon>Enterobacterales</taxon>
        <taxon>Enterobacteriaceae</taxon>
        <taxon>Salmonella</taxon>
    </lineage>
</organism>
<dbReference type="EMBL" id="AFCO01000495">
    <property type="protein sequence ID" value="EHC60439.1"/>
    <property type="molecule type" value="Genomic_DNA"/>
</dbReference>
<reference evidence="1 2" key="1">
    <citation type="journal article" date="2011" name="BMC Genomics">
        <title>Genome sequencing reveals diversification of virulence factor content and possible host adaptation in distinct subpopulations of Salmonella enterica.</title>
        <authorList>
            <person name="den Bakker H.C."/>
            <person name="Moreno Switt A.I."/>
            <person name="Govoni G."/>
            <person name="Cummings C.A."/>
            <person name="Ranieri M.L."/>
            <person name="Degoricija L."/>
            <person name="Hoelzer K."/>
            <person name="Rodriguez-Rivera L.D."/>
            <person name="Brown S."/>
            <person name="Bolchacova E."/>
            <person name="Furtado M.R."/>
            <person name="Wiedmann M."/>
        </authorList>
    </citation>
    <scope>NUCLEOTIDE SEQUENCE [LARGE SCALE GENOMIC DNA]</scope>
    <source>
        <strain evidence="1 2">R8-3668</strain>
    </source>
</reference>
<dbReference type="Proteomes" id="UP000003532">
    <property type="component" value="Unassembled WGS sequence"/>
</dbReference>